<dbReference type="EMBL" id="MVGC01000095">
    <property type="protein sequence ID" value="RJE24074.1"/>
    <property type="molecule type" value="Genomic_DNA"/>
</dbReference>
<accession>A0A3A2ZXM7</accession>
<comment type="caution">
    <text evidence="1">The sequence shown here is derived from an EMBL/GenBank/DDBJ whole genome shotgun (WGS) entry which is preliminary data.</text>
</comment>
<reference evidence="2" key="1">
    <citation type="submission" date="2017-02" db="EMBL/GenBank/DDBJ databases">
        <authorList>
            <person name="Tafer H."/>
            <person name="Lopandic K."/>
        </authorList>
    </citation>
    <scope>NUCLEOTIDE SEQUENCE [LARGE SCALE GENOMIC DNA]</scope>
    <source>
        <strain evidence="2">CBS 366.77</strain>
    </source>
</reference>
<evidence type="ECO:0000313" key="2">
    <source>
        <dbReference type="Proteomes" id="UP000266188"/>
    </source>
</evidence>
<organism evidence="1 2">
    <name type="scientific">Aspergillus sclerotialis</name>
    <dbReference type="NCBI Taxonomy" id="2070753"/>
    <lineage>
        <taxon>Eukaryota</taxon>
        <taxon>Fungi</taxon>
        <taxon>Dikarya</taxon>
        <taxon>Ascomycota</taxon>
        <taxon>Pezizomycotina</taxon>
        <taxon>Eurotiomycetes</taxon>
        <taxon>Eurotiomycetidae</taxon>
        <taxon>Eurotiales</taxon>
        <taxon>Aspergillaceae</taxon>
        <taxon>Aspergillus</taxon>
        <taxon>Aspergillus subgen. Polypaecilum</taxon>
    </lineage>
</organism>
<keyword evidence="2" id="KW-1185">Reference proteome</keyword>
<proteinExistence type="predicted"/>
<dbReference type="OrthoDB" id="4510349at2759"/>
<sequence length="305" mass="35126">MQPQTNTKIVAALEQWRLELKFIHTCLNVHDKATIMVKDLNSMGFQVSTLELETENLNSTFFVPLPKSRLSPSPCALPDHTLFPTPKDKKTKKAFELGKHFTGTVLLIHFLMTLLGLKTSVPITQVEALCQLRRSNSDELYKDVKWESTKGTFKYKVSEAFTICKGKPHLLITMASDCKATDKTLAVSELITLITFMRKNMAIEIHKKKHLKKRPRKHVYTNMICPILLISIVNTLQVRIIQAHYENGFKIQVSKLYDFNTIFHKEPMDLFIRWMIPRARGNTKWTPPLPVLDELSEEMEIEDST</sequence>
<evidence type="ECO:0000313" key="1">
    <source>
        <dbReference type="EMBL" id="RJE24074.1"/>
    </source>
</evidence>
<dbReference type="AlphaFoldDB" id="A0A3A2ZXM7"/>
<gene>
    <name evidence="1" type="ORF">PHISCL_03610</name>
</gene>
<name>A0A3A2ZXM7_9EURO</name>
<dbReference type="Proteomes" id="UP000266188">
    <property type="component" value="Unassembled WGS sequence"/>
</dbReference>
<protein>
    <submittedName>
        <fullName evidence="1">Uncharacterized protein</fullName>
    </submittedName>
</protein>